<dbReference type="InterPro" id="IPR036291">
    <property type="entry name" value="NAD(P)-bd_dom_sf"/>
</dbReference>
<dbReference type="Gene3D" id="3.40.50.720">
    <property type="entry name" value="NAD(P)-binding Rossmann-like Domain"/>
    <property type="match status" value="1"/>
</dbReference>
<comment type="similarity">
    <text evidence="1">Belongs to the Glu/Leu/Phe/Val dehydrogenases family.</text>
</comment>
<dbReference type="InterPro" id="IPR006096">
    <property type="entry name" value="Glu/Leu/Phe/Val/Trp_DH_C"/>
</dbReference>
<dbReference type="Proteomes" id="UP001257909">
    <property type="component" value="Unassembled WGS sequence"/>
</dbReference>
<protein>
    <submittedName>
        <fullName evidence="5">Leucine dehydrogenase</fullName>
        <ecNumber evidence="5">1.4.1.9</ecNumber>
    </submittedName>
</protein>
<dbReference type="SUPFAM" id="SSF51735">
    <property type="entry name" value="NAD(P)-binding Rossmann-fold domains"/>
    <property type="match status" value="1"/>
</dbReference>
<accession>A0ABU1VUX6</accession>
<evidence type="ECO:0000259" key="4">
    <source>
        <dbReference type="SMART" id="SM00839"/>
    </source>
</evidence>
<feature type="domain" description="Glutamate/phenylalanine/leucine/valine/L-tryptophan dehydrogenase C-terminal" evidence="4">
    <location>
        <begin position="211"/>
        <end position="416"/>
    </location>
</feature>
<dbReference type="SMART" id="SM00839">
    <property type="entry name" value="ELFV_dehydrog"/>
    <property type="match status" value="1"/>
</dbReference>
<dbReference type="InterPro" id="IPR016211">
    <property type="entry name" value="Glu/Phe/Leu/Val/Trp_DH_bac/arc"/>
</dbReference>
<dbReference type="PANTHER" id="PTHR42722">
    <property type="entry name" value="LEUCINE DEHYDROGENASE"/>
    <property type="match status" value="1"/>
</dbReference>
<evidence type="ECO:0000256" key="2">
    <source>
        <dbReference type="ARBA" id="ARBA00023002"/>
    </source>
</evidence>
<dbReference type="InterPro" id="IPR046346">
    <property type="entry name" value="Aminoacid_DH-like_N_sf"/>
</dbReference>
<dbReference type="EMBL" id="JAVDWR010000001">
    <property type="protein sequence ID" value="MDR7119526.1"/>
    <property type="molecule type" value="Genomic_DNA"/>
</dbReference>
<dbReference type="InterPro" id="IPR006097">
    <property type="entry name" value="Glu/Leu/Phe/Val/Trp_DH_dimer"/>
</dbReference>
<gene>
    <name evidence="5" type="ORF">J2W69_000441</name>
</gene>
<keyword evidence="3" id="KW-0520">NAD</keyword>
<evidence type="ECO:0000313" key="6">
    <source>
        <dbReference type="Proteomes" id="UP001257909"/>
    </source>
</evidence>
<evidence type="ECO:0000256" key="1">
    <source>
        <dbReference type="ARBA" id="ARBA00006382"/>
    </source>
</evidence>
<dbReference type="GO" id="GO:0050049">
    <property type="term" value="F:L-leucine dehydrogenase activity"/>
    <property type="evidence" value="ECO:0007669"/>
    <property type="project" value="UniProtKB-EC"/>
</dbReference>
<comment type="caution">
    <text evidence="5">The sequence shown here is derived from an EMBL/GenBank/DDBJ whole genome shotgun (WGS) entry which is preliminary data.</text>
</comment>
<evidence type="ECO:0000313" key="5">
    <source>
        <dbReference type="EMBL" id="MDR7119526.1"/>
    </source>
</evidence>
<evidence type="ECO:0000256" key="3">
    <source>
        <dbReference type="ARBA" id="ARBA00023027"/>
    </source>
</evidence>
<dbReference type="PANTHER" id="PTHR42722:SF1">
    <property type="entry name" value="VALINE DEHYDROGENASE"/>
    <property type="match status" value="1"/>
</dbReference>
<dbReference type="Pfam" id="PF00208">
    <property type="entry name" value="ELFV_dehydrog"/>
    <property type="match status" value="1"/>
</dbReference>
<dbReference type="Pfam" id="PF02812">
    <property type="entry name" value="ELFV_dehydrog_N"/>
    <property type="match status" value="1"/>
</dbReference>
<dbReference type="CDD" id="cd01075">
    <property type="entry name" value="NAD_bind_Leu_Phe_Val_DH"/>
    <property type="match status" value="1"/>
</dbReference>
<name>A0ABU1VUX6_9GAMM</name>
<keyword evidence="2 5" id="KW-0560">Oxidoreductase</keyword>
<organism evidence="5 6">
    <name type="scientific">Rheinheimera soli</name>
    <dbReference type="NCBI Taxonomy" id="443616"/>
    <lineage>
        <taxon>Bacteria</taxon>
        <taxon>Pseudomonadati</taxon>
        <taxon>Pseudomonadota</taxon>
        <taxon>Gammaproteobacteria</taxon>
        <taxon>Chromatiales</taxon>
        <taxon>Chromatiaceae</taxon>
        <taxon>Rheinheimera</taxon>
    </lineage>
</organism>
<dbReference type="Gene3D" id="3.40.50.10860">
    <property type="entry name" value="Leucine Dehydrogenase, chain A, domain 1"/>
    <property type="match status" value="1"/>
</dbReference>
<dbReference type="SUPFAM" id="SSF53223">
    <property type="entry name" value="Aminoacid dehydrogenase-like, N-terminal domain"/>
    <property type="match status" value="1"/>
</dbReference>
<proteinExistence type="inferred from homology"/>
<sequence length="416" mass="45285">MDYSSPEVALLYVTQSRQSRVGLHCRQLPGLTRFCFYRLMAKALLKWYIPRRKKALTLPGAVSYINGEQVVAVFNHPEFDNHEQVVFCSDETTGLKAIIAIHSTALGPATGGCRMWDYVADEDALVDVLRLSRGMTYKNAMAGLPLGGGKAVIIGDAKKIKSEALFRKFGQFVHSLSGRYVSAEDVNITTGDIMIVNKETPYVAGLEGLSGNPGPFTALGTYRGIKAAAKHKFGTDDLNGLTVAVQGLGSVGFYLCEYLHKEGAKLIVTDINQDAVSRAVAQFNATAVGLDEIYAVDADIYAPCALGATINDISIPQLKCKIIAGCANNQLKESRHGEILRQKGILYAPDYVINAGGIINVAMEMRAQGYNAEESTTKVNQIYHTLLNIFERADAQLKPTNEVADLMAQEIIRNAR</sequence>
<reference evidence="5 6" key="1">
    <citation type="submission" date="2023-07" db="EMBL/GenBank/DDBJ databases">
        <title>Sorghum-associated microbial communities from plants grown in Nebraska, USA.</title>
        <authorList>
            <person name="Schachtman D."/>
        </authorList>
    </citation>
    <scope>NUCLEOTIDE SEQUENCE [LARGE SCALE GENOMIC DNA]</scope>
    <source>
        <strain evidence="5 6">4138</strain>
    </source>
</reference>
<dbReference type="EC" id="1.4.1.9" evidence="5"/>
<keyword evidence="6" id="KW-1185">Reference proteome</keyword>